<reference evidence="1 2" key="1">
    <citation type="submission" date="2015-02" db="EMBL/GenBank/DDBJ databases">
        <title>Improved understanding of the partial-nitritation anammox process through 23 genomes representing the majority of the microbial community.</title>
        <authorList>
            <person name="Speth D.R."/>
            <person name="In T Zandt M."/>
            <person name="Guerrero Cruz S."/>
            <person name="Jetten M.S."/>
            <person name="Dutilh B.E."/>
        </authorList>
    </citation>
    <scope>NUCLEOTIDE SEQUENCE [LARGE SCALE GENOMIC DNA]</scope>
    <source>
        <strain evidence="1">OLB21</strain>
    </source>
</reference>
<evidence type="ECO:0000313" key="1">
    <source>
        <dbReference type="EMBL" id="KXK07989.1"/>
    </source>
</evidence>
<dbReference type="STRING" id="1617427.UZ20_WS6002001043"/>
<accession>A0A136KEZ9</accession>
<sequence>MRNQSAPIIAFVLSLILAIYAVTSYIIALENQNLADRIAGDNNNSSEKLINSNAEESVFYHSLSGKVISISSNSDLLSKSSDPDKIDQAEAIFTDLTIESEDGLETIKVEKNNPDSLGNLYIIDCAQVEKENCEFSEQIINASEQTLVEMRLGVFPGIRLASVDELKIGEHLLVIVSRKETLNMNDYKFIIKRS</sequence>
<dbReference type="Proteomes" id="UP000070449">
    <property type="component" value="Unassembled WGS sequence"/>
</dbReference>
<gene>
    <name evidence="1" type="ORF">UZ20_WS6002001043</name>
</gene>
<dbReference type="AlphaFoldDB" id="A0A136KEZ9"/>
<protein>
    <submittedName>
        <fullName evidence="1">Uncharacterized protein</fullName>
    </submittedName>
</protein>
<name>A0A136KEZ9_9BACT</name>
<proteinExistence type="predicted"/>
<comment type="caution">
    <text evidence="1">The sequence shown here is derived from an EMBL/GenBank/DDBJ whole genome shotgun (WGS) entry which is preliminary data.</text>
</comment>
<organism evidence="1 2">
    <name type="scientific">candidate division WS6 bacterium OLB21</name>
    <dbReference type="NCBI Taxonomy" id="1617427"/>
    <lineage>
        <taxon>Bacteria</taxon>
        <taxon>Candidatus Dojkabacteria</taxon>
    </lineage>
</organism>
<evidence type="ECO:0000313" key="2">
    <source>
        <dbReference type="Proteomes" id="UP000070449"/>
    </source>
</evidence>
<dbReference type="EMBL" id="JYPD01000027">
    <property type="protein sequence ID" value="KXK07989.1"/>
    <property type="molecule type" value="Genomic_DNA"/>
</dbReference>
<dbReference type="PATRIC" id="fig|1617427.3.peg.1095"/>